<accession>A0ABQ3ATJ7</accession>
<comment type="caution">
    <text evidence="2">The sequence shown here is derived from an EMBL/GenBank/DDBJ whole genome shotgun (WGS) entry which is preliminary data.</text>
</comment>
<sequence>MVPSGPVGGGSLVVRKVGDLTGPGITTPFRMEAADLGIPVRAPDGHLLFVFGDTFEEARVGGGWWRSPVALRGRASLSGELGCGASGLGGGVAWTAAVGGRYAQQLRPYSPGGPAVSTVLPTDVITLGGDMYLHVAVHQGFGNVRWSEIWCSRDSGETWHPTAARFPGALHGGMFQLLTWALADDGYVYVLSTGFQRDKPALLHRVRADRITDPSAYRPWGRGAAGWAWGNPPTPVLDGRVGEMCLRPLDGRWLLTWFDEGGYRIDALVLDAPVSVCETTAEDRVTLIRGTAWGREDDAHVAQLYGGYVIPGSTLDDLHLTVSQWNTEAGWPYRVMHFRVRGLTAVHRPGH</sequence>
<dbReference type="EMBL" id="BMUU01000019">
    <property type="protein sequence ID" value="GGY66880.1"/>
    <property type="molecule type" value="Genomic_DNA"/>
</dbReference>
<proteinExistence type="predicted"/>
<protein>
    <recommendedName>
        <fullName evidence="1">DUF4185 domain-containing protein</fullName>
    </recommendedName>
</protein>
<dbReference type="InterPro" id="IPR036278">
    <property type="entry name" value="Sialidase_sf"/>
</dbReference>
<feature type="domain" description="DUF4185" evidence="1">
    <location>
        <begin position="23"/>
        <end position="339"/>
    </location>
</feature>
<reference evidence="3" key="1">
    <citation type="journal article" date="2019" name="Int. J. Syst. Evol. Microbiol.">
        <title>The Global Catalogue of Microorganisms (GCM) 10K type strain sequencing project: providing services to taxonomists for standard genome sequencing and annotation.</title>
        <authorList>
            <consortium name="The Broad Institute Genomics Platform"/>
            <consortium name="The Broad Institute Genome Sequencing Center for Infectious Disease"/>
            <person name="Wu L."/>
            <person name="Ma J."/>
        </authorList>
    </citation>
    <scope>NUCLEOTIDE SEQUENCE [LARGE SCALE GENOMIC DNA]</scope>
    <source>
        <strain evidence="3">JCM 4594</strain>
    </source>
</reference>
<name>A0ABQ3ATJ7_9ACTN</name>
<dbReference type="Proteomes" id="UP000600946">
    <property type="component" value="Unassembled WGS sequence"/>
</dbReference>
<dbReference type="InterPro" id="IPR025442">
    <property type="entry name" value="DUF4185"/>
</dbReference>
<evidence type="ECO:0000313" key="3">
    <source>
        <dbReference type="Proteomes" id="UP000600946"/>
    </source>
</evidence>
<evidence type="ECO:0000259" key="1">
    <source>
        <dbReference type="Pfam" id="PF13810"/>
    </source>
</evidence>
<dbReference type="SUPFAM" id="SSF50939">
    <property type="entry name" value="Sialidases"/>
    <property type="match status" value="1"/>
</dbReference>
<gene>
    <name evidence="2" type="ORF">GCM10010326_71740</name>
</gene>
<organism evidence="2 3">
    <name type="scientific">Streptomyces xanthochromogenes</name>
    <dbReference type="NCBI Taxonomy" id="67384"/>
    <lineage>
        <taxon>Bacteria</taxon>
        <taxon>Bacillati</taxon>
        <taxon>Actinomycetota</taxon>
        <taxon>Actinomycetes</taxon>
        <taxon>Kitasatosporales</taxon>
        <taxon>Streptomycetaceae</taxon>
        <taxon>Streptomyces</taxon>
    </lineage>
</organism>
<evidence type="ECO:0000313" key="2">
    <source>
        <dbReference type="EMBL" id="GGY66880.1"/>
    </source>
</evidence>
<keyword evidence="3" id="KW-1185">Reference proteome</keyword>
<dbReference type="Pfam" id="PF13810">
    <property type="entry name" value="DUF4185"/>
    <property type="match status" value="1"/>
</dbReference>